<gene>
    <name evidence="3" type="ORF">TeGR_g9528</name>
</gene>
<dbReference type="PROSITE" id="PS51186">
    <property type="entry name" value="GNAT"/>
    <property type="match status" value="1"/>
</dbReference>
<dbReference type="Pfam" id="PF00583">
    <property type="entry name" value="Acetyltransf_1"/>
    <property type="match status" value="1"/>
</dbReference>
<proteinExistence type="predicted"/>
<dbReference type="EMBL" id="BRYB01006556">
    <property type="protein sequence ID" value="GMI51602.1"/>
    <property type="molecule type" value="Genomic_DNA"/>
</dbReference>
<feature type="domain" description="N-acetyltransferase" evidence="2">
    <location>
        <begin position="90"/>
        <end position="239"/>
    </location>
</feature>
<dbReference type="SUPFAM" id="SSF55729">
    <property type="entry name" value="Acyl-CoA N-acyltransferases (Nat)"/>
    <property type="match status" value="1"/>
</dbReference>
<comment type="caution">
    <text evidence="3">The sequence shown here is derived from an EMBL/GenBank/DDBJ whole genome shotgun (WGS) entry which is preliminary data.</text>
</comment>
<dbReference type="InterPro" id="IPR016181">
    <property type="entry name" value="Acyl_CoA_acyltransferase"/>
</dbReference>
<evidence type="ECO:0000259" key="2">
    <source>
        <dbReference type="PROSITE" id="PS51186"/>
    </source>
</evidence>
<organism evidence="3 4">
    <name type="scientific">Tetraparma gracilis</name>
    <dbReference type="NCBI Taxonomy" id="2962635"/>
    <lineage>
        <taxon>Eukaryota</taxon>
        <taxon>Sar</taxon>
        <taxon>Stramenopiles</taxon>
        <taxon>Ochrophyta</taxon>
        <taxon>Bolidophyceae</taxon>
        <taxon>Parmales</taxon>
        <taxon>Triparmaceae</taxon>
        <taxon>Tetraparma</taxon>
    </lineage>
</organism>
<protein>
    <recommendedName>
        <fullName evidence="2">N-acetyltransferase domain-containing protein</fullName>
    </recommendedName>
</protein>
<dbReference type="CDD" id="cd04301">
    <property type="entry name" value="NAT_SF"/>
    <property type="match status" value="1"/>
</dbReference>
<reference evidence="3 4" key="1">
    <citation type="journal article" date="2023" name="Commun. Biol.">
        <title>Genome analysis of Parmales, the sister group of diatoms, reveals the evolutionary specialization of diatoms from phago-mixotrophs to photoautotrophs.</title>
        <authorList>
            <person name="Ban H."/>
            <person name="Sato S."/>
            <person name="Yoshikawa S."/>
            <person name="Yamada K."/>
            <person name="Nakamura Y."/>
            <person name="Ichinomiya M."/>
            <person name="Sato N."/>
            <person name="Blanc-Mathieu R."/>
            <person name="Endo H."/>
            <person name="Kuwata A."/>
            <person name="Ogata H."/>
        </authorList>
    </citation>
    <scope>NUCLEOTIDE SEQUENCE [LARGE SCALE GENOMIC DNA]</scope>
</reference>
<evidence type="ECO:0000313" key="3">
    <source>
        <dbReference type="EMBL" id="GMI51602.1"/>
    </source>
</evidence>
<evidence type="ECO:0000313" key="4">
    <source>
        <dbReference type="Proteomes" id="UP001165060"/>
    </source>
</evidence>
<evidence type="ECO:0000256" key="1">
    <source>
        <dbReference type="SAM" id="MobiDB-lite"/>
    </source>
</evidence>
<dbReference type="Proteomes" id="UP001165060">
    <property type="component" value="Unassembled WGS sequence"/>
</dbReference>
<accession>A0ABQ6N986</accession>
<sequence>MSKCLDVTRVRRGCPSDAPFLGLAIRESERDTHGRGIWDIYFGHGGKDQPPVTDYSSAAVASLLAEVTLKCSPRDLYHYSNFVVYEKVFSETSAYPIACGTGFRSQDSSITDTAATLSALLQLPPYSWTRAETDKALGRLNFLETSYPSDLDFENKWMIEGVYVDEAHRRKGYAGDVTSALLNEGLNKGCKDCLISCAVGNEAAFNCYKKLGFELASVEEVHSEECFAQVGCYGFNYLQRQITVQDARGPVGESRPLPVEQYHAYGKFKKRNREVSYPGGDYYDTKQEQTIGGKKRRK</sequence>
<name>A0ABQ6N986_9STRA</name>
<dbReference type="InterPro" id="IPR000182">
    <property type="entry name" value="GNAT_dom"/>
</dbReference>
<keyword evidence="4" id="KW-1185">Reference proteome</keyword>
<dbReference type="Gene3D" id="3.40.630.30">
    <property type="match status" value="1"/>
</dbReference>
<feature type="region of interest" description="Disordered" evidence="1">
    <location>
        <begin position="276"/>
        <end position="298"/>
    </location>
</feature>